<evidence type="ECO:0000256" key="4">
    <source>
        <dbReference type="ARBA" id="ARBA00023267"/>
    </source>
</evidence>
<dbReference type="Gene3D" id="2.30.30.100">
    <property type="match status" value="1"/>
</dbReference>
<keyword evidence="1 8" id="KW-0436">Ligase</keyword>
<proteinExistence type="predicted"/>
<dbReference type="InterPro" id="IPR004408">
    <property type="entry name" value="Biotin_CoA_COase_ligase"/>
</dbReference>
<dbReference type="AlphaFoldDB" id="A0A345ZTA9"/>
<dbReference type="CDD" id="cd16442">
    <property type="entry name" value="BPL"/>
    <property type="match status" value="1"/>
</dbReference>
<dbReference type="Pfam" id="PF03099">
    <property type="entry name" value="BPL_LplA_LipB"/>
    <property type="match status" value="1"/>
</dbReference>
<dbReference type="PANTHER" id="PTHR12835">
    <property type="entry name" value="BIOTIN PROTEIN LIGASE"/>
    <property type="match status" value="1"/>
</dbReference>
<dbReference type="InterPro" id="IPR008988">
    <property type="entry name" value="Transcriptional_repressor_C"/>
</dbReference>
<dbReference type="GO" id="GO:0005737">
    <property type="term" value="C:cytoplasm"/>
    <property type="evidence" value="ECO:0007669"/>
    <property type="project" value="TreeGrafter"/>
</dbReference>
<dbReference type="SUPFAM" id="SSF50037">
    <property type="entry name" value="C-terminal domain of transcriptional repressors"/>
    <property type="match status" value="1"/>
</dbReference>
<evidence type="ECO:0000256" key="2">
    <source>
        <dbReference type="ARBA" id="ARBA00022741"/>
    </source>
</evidence>
<evidence type="ECO:0000256" key="6">
    <source>
        <dbReference type="ARBA" id="ARBA00047846"/>
    </source>
</evidence>
<evidence type="ECO:0000259" key="7">
    <source>
        <dbReference type="PROSITE" id="PS51733"/>
    </source>
</evidence>
<dbReference type="PROSITE" id="PS51733">
    <property type="entry name" value="BPL_LPL_CATALYTIC"/>
    <property type="match status" value="1"/>
</dbReference>
<dbReference type="Gene3D" id="3.30.930.10">
    <property type="entry name" value="Bira Bifunctional Protein, Domain 2"/>
    <property type="match status" value="1"/>
</dbReference>
<dbReference type="InterPro" id="IPR045864">
    <property type="entry name" value="aa-tRNA-synth_II/BPL/LPL"/>
</dbReference>
<keyword evidence="2" id="KW-0547">Nucleotide-binding</keyword>
<dbReference type="InterPro" id="IPR003142">
    <property type="entry name" value="BPL_C"/>
</dbReference>
<keyword evidence="4" id="KW-0092">Biotin</keyword>
<protein>
    <recommendedName>
        <fullName evidence="5">biotin--[biotin carboxyl-carrier protein] ligase</fullName>
        <ecNumber evidence="5">6.3.4.15</ecNumber>
    </recommendedName>
</protein>
<dbReference type="InterPro" id="IPR004143">
    <property type="entry name" value="BPL_LPL_catalytic"/>
</dbReference>
<dbReference type="GO" id="GO:0004077">
    <property type="term" value="F:biotin--[biotin carboxyl-carrier protein] ligase activity"/>
    <property type="evidence" value="ECO:0007669"/>
    <property type="project" value="UniProtKB-EC"/>
</dbReference>
<accession>A0A345ZTA9</accession>
<keyword evidence="9" id="KW-1185">Reference proteome</keyword>
<dbReference type="KEGG" id="ptaw:DW352_06260"/>
<evidence type="ECO:0000256" key="5">
    <source>
        <dbReference type="ARBA" id="ARBA00024227"/>
    </source>
</evidence>
<feature type="domain" description="BPL/LPL catalytic" evidence="7">
    <location>
        <begin position="12"/>
        <end position="184"/>
    </location>
</feature>
<comment type="catalytic activity">
    <reaction evidence="6">
        <text>biotin + L-lysyl-[protein] + ATP = N(6)-biotinyl-L-lysyl-[protein] + AMP + diphosphate + H(+)</text>
        <dbReference type="Rhea" id="RHEA:11756"/>
        <dbReference type="Rhea" id="RHEA-COMP:9752"/>
        <dbReference type="Rhea" id="RHEA-COMP:10505"/>
        <dbReference type="ChEBI" id="CHEBI:15378"/>
        <dbReference type="ChEBI" id="CHEBI:29969"/>
        <dbReference type="ChEBI" id="CHEBI:30616"/>
        <dbReference type="ChEBI" id="CHEBI:33019"/>
        <dbReference type="ChEBI" id="CHEBI:57586"/>
        <dbReference type="ChEBI" id="CHEBI:83144"/>
        <dbReference type="ChEBI" id="CHEBI:456215"/>
        <dbReference type="EC" id="6.3.4.15"/>
    </reaction>
</comment>
<gene>
    <name evidence="8" type="ORF">DW352_06260</name>
</gene>
<reference evidence="8 9" key="1">
    <citation type="submission" date="2018-07" db="EMBL/GenBank/DDBJ databases">
        <authorList>
            <person name="Quirk P.G."/>
            <person name="Krulwich T.A."/>
        </authorList>
    </citation>
    <scope>NUCLEOTIDE SEQUENCE [LARGE SCALE GENOMIC DNA]</scope>
    <source>
        <strain evidence="8 9">CC-BB4</strain>
    </source>
</reference>
<evidence type="ECO:0000256" key="1">
    <source>
        <dbReference type="ARBA" id="ARBA00022598"/>
    </source>
</evidence>
<evidence type="ECO:0000313" key="8">
    <source>
        <dbReference type="EMBL" id="AXK80156.1"/>
    </source>
</evidence>
<dbReference type="Pfam" id="PF02237">
    <property type="entry name" value="BPL_C"/>
    <property type="match status" value="1"/>
</dbReference>
<keyword evidence="3" id="KW-0067">ATP-binding</keyword>
<dbReference type="GO" id="GO:0005524">
    <property type="term" value="F:ATP binding"/>
    <property type="evidence" value="ECO:0007669"/>
    <property type="project" value="UniProtKB-KW"/>
</dbReference>
<dbReference type="NCBIfam" id="TIGR00121">
    <property type="entry name" value="birA_ligase"/>
    <property type="match status" value="1"/>
</dbReference>
<dbReference type="SUPFAM" id="SSF55681">
    <property type="entry name" value="Class II aaRS and biotin synthetases"/>
    <property type="match status" value="1"/>
</dbReference>
<organism evidence="8 9">
    <name type="scientific">Pseudolabrys taiwanensis</name>
    <dbReference type="NCBI Taxonomy" id="331696"/>
    <lineage>
        <taxon>Bacteria</taxon>
        <taxon>Pseudomonadati</taxon>
        <taxon>Pseudomonadota</taxon>
        <taxon>Alphaproteobacteria</taxon>
        <taxon>Hyphomicrobiales</taxon>
        <taxon>Xanthobacteraceae</taxon>
        <taxon>Pseudolabrys</taxon>
    </lineage>
</organism>
<name>A0A345ZTA9_9HYPH</name>
<dbReference type="EC" id="6.3.4.15" evidence="5"/>
<evidence type="ECO:0000256" key="3">
    <source>
        <dbReference type="ARBA" id="ARBA00022840"/>
    </source>
</evidence>
<dbReference type="OrthoDB" id="9807064at2"/>
<evidence type="ECO:0000313" key="9">
    <source>
        <dbReference type="Proteomes" id="UP000254889"/>
    </source>
</evidence>
<dbReference type="Proteomes" id="UP000254889">
    <property type="component" value="Chromosome"/>
</dbReference>
<sequence>MNREATDLAGVRHVTYETLGSTNAEALARARAGEGGPLWITTRTQLAGRGRRGSAWVSEPGNLYATLLLTEPSPKDLAPQLAFVTALAVHDAVAECAPQLGPMLSVKWPNDLLLGGKKLAGILIEGESDPRFAVAIGIGVNCAHHPADTRYPATDLAAAGAIVAPGHLAGVLSAAMQRRLAQWQRGERFASIRTDWLKRAANLGRDIQVRLPERELTGRFEGVDELGRLLLQGPSGPTVVTAGEVFGLGAS</sequence>
<dbReference type="EMBL" id="CP031417">
    <property type="protein sequence ID" value="AXK80156.1"/>
    <property type="molecule type" value="Genomic_DNA"/>
</dbReference>
<dbReference type="PANTHER" id="PTHR12835:SF5">
    <property type="entry name" value="BIOTIN--PROTEIN LIGASE"/>
    <property type="match status" value="1"/>
</dbReference>